<feature type="transmembrane region" description="Helical" evidence="14">
    <location>
        <begin position="430"/>
        <end position="449"/>
    </location>
</feature>
<evidence type="ECO:0000313" key="17">
    <source>
        <dbReference type="Proteomes" id="UP000534783"/>
    </source>
</evidence>
<feature type="transmembrane region" description="Helical" evidence="14">
    <location>
        <begin position="616"/>
        <end position="637"/>
    </location>
</feature>
<protein>
    <submittedName>
        <fullName evidence="16">C-type cytochrome</fullName>
    </submittedName>
</protein>
<evidence type="ECO:0000256" key="2">
    <source>
        <dbReference type="ARBA" id="ARBA00009819"/>
    </source>
</evidence>
<keyword evidence="5 12" id="KW-0349">Heme</keyword>
<dbReference type="Gene3D" id="1.10.760.10">
    <property type="entry name" value="Cytochrome c-like domain"/>
    <property type="match status" value="1"/>
</dbReference>
<evidence type="ECO:0000256" key="10">
    <source>
        <dbReference type="ARBA" id="ARBA00023004"/>
    </source>
</evidence>
<evidence type="ECO:0000256" key="4">
    <source>
        <dbReference type="ARBA" id="ARBA00022475"/>
    </source>
</evidence>
<feature type="transmembrane region" description="Helical" evidence="14">
    <location>
        <begin position="170"/>
        <end position="192"/>
    </location>
</feature>
<dbReference type="InterPro" id="IPR002585">
    <property type="entry name" value="Cyt-d_ubiquinol_oxidase_su_1"/>
</dbReference>
<evidence type="ECO:0000256" key="13">
    <source>
        <dbReference type="SAM" id="MobiDB-lite"/>
    </source>
</evidence>
<feature type="transmembrane region" description="Helical" evidence="14">
    <location>
        <begin position="298"/>
        <end position="322"/>
    </location>
</feature>
<comment type="subcellular location">
    <subcellularLocation>
        <location evidence="1">Cell membrane</location>
        <topology evidence="1">Multi-pass membrane protein</topology>
    </subcellularLocation>
</comment>
<evidence type="ECO:0000256" key="6">
    <source>
        <dbReference type="ARBA" id="ARBA00022692"/>
    </source>
</evidence>
<feature type="transmembrane region" description="Helical" evidence="14">
    <location>
        <begin position="139"/>
        <end position="158"/>
    </location>
</feature>
<evidence type="ECO:0000256" key="3">
    <source>
        <dbReference type="ARBA" id="ARBA00022448"/>
    </source>
</evidence>
<feature type="transmembrane region" description="Helical" evidence="14">
    <location>
        <begin position="461"/>
        <end position="482"/>
    </location>
</feature>
<evidence type="ECO:0000256" key="7">
    <source>
        <dbReference type="ARBA" id="ARBA00022723"/>
    </source>
</evidence>
<feature type="compositionally biased region" description="Basic and acidic residues" evidence="13">
    <location>
        <begin position="785"/>
        <end position="800"/>
    </location>
</feature>
<feature type="transmembrane region" description="Helical" evidence="14">
    <location>
        <begin position="550"/>
        <end position="571"/>
    </location>
</feature>
<keyword evidence="9 14" id="KW-1133">Transmembrane helix</keyword>
<dbReference type="GO" id="GO:0020037">
    <property type="term" value="F:heme binding"/>
    <property type="evidence" value="ECO:0007669"/>
    <property type="project" value="InterPro"/>
</dbReference>
<keyword evidence="7 12" id="KW-0479">Metal-binding</keyword>
<proteinExistence type="inferred from homology"/>
<feature type="domain" description="Cytochrome c" evidence="15">
    <location>
        <begin position="660"/>
        <end position="756"/>
    </location>
</feature>
<keyword evidence="17" id="KW-1185">Reference proteome</keyword>
<dbReference type="GO" id="GO:0019646">
    <property type="term" value="P:aerobic electron transport chain"/>
    <property type="evidence" value="ECO:0007669"/>
    <property type="project" value="InterPro"/>
</dbReference>
<dbReference type="GO" id="GO:0070069">
    <property type="term" value="C:cytochrome complex"/>
    <property type="evidence" value="ECO:0007669"/>
    <property type="project" value="InterPro"/>
</dbReference>
<comment type="caution">
    <text evidence="16">The sequence shown here is derived from an EMBL/GenBank/DDBJ whole genome shotgun (WGS) entry which is preliminary data.</text>
</comment>
<feature type="compositionally biased region" description="Low complexity" evidence="13">
    <location>
        <begin position="772"/>
        <end position="784"/>
    </location>
</feature>
<evidence type="ECO:0000256" key="8">
    <source>
        <dbReference type="ARBA" id="ARBA00022982"/>
    </source>
</evidence>
<feature type="transmembrane region" description="Helical" evidence="14">
    <location>
        <begin position="502"/>
        <end position="521"/>
    </location>
</feature>
<gene>
    <name evidence="16" type="ORF">MNODULE_10615</name>
</gene>
<sequence length="800" mass="89308">MTFKSVIRKPIFAVWLLFLALFLILEASFLFAQTPAAGGAVEYRDPSWISSRNFIWILSQVHLLFGGFVLGVPIFAWLCEVIGMVSKDRRYDHLAKEFTILITACFEMTATLGIIFLFALRVLYPKLWTYLTGVFLPSFYFYLFLFVLEGAALYIYAAKWDAMQGRYKPLHMFVGLILNIVGFFVMIVPSAWASFQASPVVLNEGMGWIEKAWAAANNPTWWPVNIHRIVANVVLGGYVCGAYAGVRYLGAKTREEREHYDWMGYVGNFIGIFGLLPLPFAGYWLMREVYEYNQQMGITLMGGILSWLFILQALLIGVLFLGSNYYLWQGLITRTEDGVKYKPYIVIMLVTILACMGVWMTPHSLVASMEEARAMGGTHHPILGVFGVMSAKLTVVNIIILTSFMSFLLYWRANQQITVKWGKAARVFEVFLFSVAIIGVILAGIYGYFVPAIYRVNVLSVAQVLAVLFVLALVTPMTGMMLRGAKMTGKMTWGIMRPSSQYALVINAITVVLTMSLMGYARSASRVHWHVYGVLEDTSAYAYTPPLGTAAFLFSVNTLLFFSLVAAIFWVTTRTIRYDGFCTQYFFVAPFVEWLVSLPEKLSAPKPVGEARSPYFRKVVGVVVGFLAAFTWAGFMVPQSVGLPPTKEKLDVAKISTEKDLTRIGQNMFFGKGQCALCHTLGSEGGRCPTLQNAGARLTREFIFETLTKPDAYVKLDFEQVEPKKYPAQMPVINRPPIDLTDQELLTVIAFVQSLGGKVTVEPAELIALDQPAPVAEPAEGEAPAPERLESRREVGHTGS</sequence>
<dbReference type="PROSITE" id="PS51007">
    <property type="entry name" value="CYTC"/>
    <property type="match status" value="1"/>
</dbReference>
<dbReference type="Proteomes" id="UP000534783">
    <property type="component" value="Unassembled WGS sequence"/>
</dbReference>
<evidence type="ECO:0000256" key="1">
    <source>
        <dbReference type="ARBA" id="ARBA00004651"/>
    </source>
</evidence>
<dbReference type="Pfam" id="PF00034">
    <property type="entry name" value="Cytochrom_C"/>
    <property type="match status" value="1"/>
</dbReference>
<accession>A0A7X6DPV4</accession>
<dbReference type="SUPFAM" id="SSF46626">
    <property type="entry name" value="Cytochrome c"/>
    <property type="match status" value="1"/>
</dbReference>
<organism evidence="16 17">
    <name type="scientific">Candidatus Manganitrophus noduliformans</name>
    <dbReference type="NCBI Taxonomy" id="2606439"/>
    <lineage>
        <taxon>Bacteria</taxon>
        <taxon>Pseudomonadati</taxon>
        <taxon>Nitrospirota</taxon>
        <taxon>Nitrospiria</taxon>
        <taxon>Candidatus Troglogloeales</taxon>
        <taxon>Candidatus Manganitrophaceae</taxon>
        <taxon>Candidatus Manganitrophus</taxon>
    </lineage>
</organism>
<keyword evidence="4" id="KW-1003">Cell membrane</keyword>
<evidence type="ECO:0000313" key="16">
    <source>
        <dbReference type="EMBL" id="NKE71188.1"/>
    </source>
</evidence>
<dbReference type="InterPro" id="IPR009056">
    <property type="entry name" value="Cyt_c-like_dom"/>
</dbReference>
<keyword evidence="6 14" id="KW-0812">Transmembrane</keyword>
<evidence type="ECO:0000256" key="11">
    <source>
        <dbReference type="ARBA" id="ARBA00023136"/>
    </source>
</evidence>
<name>A0A7X6DPV4_9BACT</name>
<dbReference type="InterPro" id="IPR036909">
    <property type="entry name" value="Cyt_c-like_dom_sf"/>
</dbReference>
<dbReference type="AlphaFoldDB" id="A0A7X6DPV4"/>
<dbReference type="GO" id="GO:0009055">
    <property type="term" value="F:electron transfer activity"/>
    <property type="evidence" value="ECO:0007669"/>
    <property type="project" value="InterPro"/>
</dbReference>
<keyword evidence="11 14" id="KW-0472">Membrane</keyword>
<dbReference type="Pfam" id="PF01654">
    <property type="entry name" value="Cyt_bd_oxida_I"/>
    <property type="match status" value="1"/>
</dbReference>
<dbReference type="GO" id="GO:0046872">
    <property type="term" value="F:metal ion binding"/>
    <property type="evidence" value="ECO:0007669"/>
    <property type="project" value="UniProtKB-KW"/>
</dbReference>
<feature type="region of interest" description="Disordered" evidence="13">
    <location>
        <begin position="771"/>
        <end position="800"/>
    </location>
</feature>
<keyword evidence="8" id="KW-0249">Electron transport</keyword>
<evidence type="ECO:0000256" key="5">
    <source>
        <dbReference type="ARBA" id="ARBA00022617"/>
    </source>
</evidence>
<dbReference type="GO" id="GO:0005886">
    <property type="term" value="C:plasma membrane"/>
    <property type="evidence" value="ECO:0007669"/>
    <property type="project" value="UniProtKB-SubCell"/>
</dbReference>
<feature type="transmembrane region" description="Helical" evidence="14">
    <location>
        <begin position="382"/>
        <end position="410"/>
    </location>
</feature>
<feature type="transmembrane region" description="Helical" evidence="14">
    <location>
        <begin position="56"/>
        <end position="78"/>
    </location>
</feature>
<evidence type="ECO:0000256" key="14">
    <source>
        <dbReference type="SAM" id="Phobius"/>
    </source>
</evidence>
<reference evidence="16 17" key="1">
    <citation type="journal article" date="2020" name="Nature">
        <title>Bacterial chemolithoautotrophy via manganese oxidation.</title>
        <authorList>
            <person name="Yu H."/>
            <person name="Leadbetter J.R."/>
        </authorList>
    </citation>
    <scope>NUCLEOTIDE SEQUENCE [LARGE SCALE GENOMIC DNA]</scope>
    <source>
        <strain evidence="16 17">Mn-1</strain>
    </source>
</reference>
<feature type="transmembrane region" description="Helical" evidence="14">
    <location>
        <begin position="229"/>
        <end position="250"/>
    </location>
</feature>
<comment type="similarity">
    <text evidence="2">Belongs to the cytochrome ubiquinol oxidase subunit 1 family.</text>
</comment>
<keyword evidence="10 12" id="KW-0408">Iron</keyword>
<feature type="transmembrane region" description="Helical" evidence="14">
    <location>
        <begin position="343"/>
        <end position="362"/>
    </location>
</feature>
<evidence type="ECO:0000259" key="15">
    <source>
        <dbReference type="PROSITE" id="PS51007"/>
    </source>
</evidence>
<evidence type="ECO:0000256" key="12">
    <source>
        <dbReference type="PROSITE-ProRule" id="PRU00433"/>
    </source>
</evidence>
<keyword evidence="3" id="KW-0813">Transport</keyword>
<evidence type="ECO:0000256" key="9">
    <source>
        <dbReference type="ARBA" id="ARBA00022989"/>
    </source>
</evidence>
<feature type="transmembrane region" description="Helical" evidence="14">
    <location>
        <begin position="262"/>
        <end position="286"/>
    </location>
</feature>
<feature type="transmembrane region" description="Helical" evidence="14">
    <location>
        <begin position="98"/>
        <end position="119"/>
    </location>
</feature>
<dbReference type="RefSeq" id="WP_168059597.1">
    <property type="nucleotide sequence ID" value="NZ_VTOW01000002.1"/>
</dbReference>
<dbReference type="EMBL" id="VTOW01000002">
    <property type="protein sequence ID" value="NKE71188.1"/>
    <property type="molecule type" value="Genomic_DNA"/>
</dbReference>